<dbReference type="SUPFAM" id="SSF56219">
    <property type="entry name" value="DNase I-like"/>
    <property type="match status" value="1"/>
</dbReference>
<dbReference type="PANTHER" id="PTHR14859:SF15">
    <property type="entry name" value="ENDONUCLEASE_EXONUCLEASE_PHOSPHATASE DOMAIN-CONTAINING PROTEIN"/>
    <property type="match status" value="1"/>
</dbReference>
<dbReference type="InterPro" id="IPR005135">
    <property type="entry name" value="Endo/exonuclease/phosphatase"/>
</dbReference>
<evidence type="ECO:0000313" key="4">
    <source>
        <dbReference type="Proteomes" id="UP000070633"/>
    </source>
</evidence>
<keyword evidence="1" id="KW-1133">Transmembrane helix</keyword>
<name>A0ABR5TK00_9EURY</name>
<gene>
    <name evidence="3" type="ORF">AKJ55_00235</name>
</gene>
<dbReference type="Proteomes" id="UP000070633">
    <property type="component" value="Unassembled WGS sequence"/>
</dbReference>
<feature type="transmembrane region" description="Helical" evidence="1">
    <location>
        <begin position="6"/>
        <end position="24"/>
    </location>
</feature>
<keyword evidence="4" id="KW-1185">Reference proteome</keyword>
<accession>A0ABR5TK00</accession>
<keyword evidence="1" id="KW-0472">Membrane</keyword>
<dbReference type="Pfam" id="PF03372">
    <property type="entry name" value="Exo_endo_phos"/>
    <property type="match status" value="1"/>
</dbReference>
<sequence length="330" mass="38692">MAFLGLAFPFLLIANILFGIYWIVKKKIFFLISLIVLLIGFKPISRIYQMDFSDNDKTQTSQSNKEISILSYNVRIFNLLGHNKFGKDQKEIFAFLREEDPDIICFQEFYVNEQKHFNLDTISRQLPDLTYNHIFWLSENSRFKYGIATFSKFPIVKKGRIDFGKSFNSTIFTDILIDKKRIRIYNDHLQSIRFKRNNYQFISNQSGYNDHRRLKEIREISDRLKDAFIKRSKQAEKISASINRSSYPVVVCGDFNDTPISYAYHTISSGLNDAFVEAGSGVGITYRGKFPSYRIDYIFYDNSFKINNFKIIEKRFSDHNPIKASVSIKE</sequence>
<organism evidence="3 4">
    <name type="scientific">candidate division MSBL1 archaeon SCGC-AAA382M17</name>
    <dbReference type="NCBI Taxonomy" id="1698284"/>
    <lineage>
        <taxon>Archaea</taxon>
        <taxon>Methanobacteriati</taxon>
        <taxon>Methanobacteriota</taxon>
        <taxon>candidate division MSBL1</taxon>
    </lineage>
</organism>
<evidence type="ECO:0000256" key="1">
    <source>
        <dbReference type="SAM" id="Phobius"/>
    </source>
</evidence>
<dbReference type="EMBL" id="LHYI01000003">
    <property type="protein sequence ID" value="KXB08901.1"/>
    <property type="molecule type" value="Genomic_DNA"/>
</dbReference>
<protein>
    <recommendedName>
        <fullName evidence="2">Endonuclease/exonuclease/phosphatase domain-containing protein</fullName>
    </recommendedName>
</protein>
<evidence type="ECO:0000259" key="2">
    <source>
        <dbReference type="Pfam" id="PF03372"/>
    </source>
</evidence>
<keyword evidence="1" id="KW-0812">Transmembrane</keyword>
<reference evidence="3 4" key="1">
    <citation type="journal article" date="2016" name="Sci. Rep.">
        <title>Metabolic traits of an uncultured archaeal lineage -MSBL1- from brine pools of the Red Sea.</title>
        <authorList>
            <person name="Mwirichia R."/>
            <person name="Alam I."/>
            <person name="Rashid M."/>
            <person name="Vinu M."/>
            <person name="Ba-Alawi W."/>
            <person name="Anthony Kamau A."/>
            <person name="Kamanda Ngugi D."/>
            <person name="Goker M."/>
            <person name="Klenk H.P."/>
            <person name="Bajic V."/>
            <person name="Stingl U."/>
        </authorList>
    </citation>
    <scope>NUCLEOTIDE SEQUENCE [LARGE SCALE GENOMIC DNA]</scope>
    <source>
        <strain evidence="3">SCGC-AAA382M17</strain>
    </source>
</reference>
<evidence type="ECO:0000313" key="3">
    <source>
        <dbReference type="EMBL" id="KXB08901.1"/>
    </source>
</evidence>
<dbReference type="Gene3D" id="3.60.10.10">
    <property type="entry name" value="Endonuclease/exonuclease/phosphatase"/>
    <property type="match status" value="1"/>
</dbReference>
<dbReference type="InterPro" id="IPR036691">
    <property type="entry name" value="Endo/exonu/phosph_ase_sf"/>
</dbReference>
<dbReference type="InterPro" id="IPR051916">
    <property type="entry name" value="GPI-anchor_lipid_remodeler"/>
</dbReference>
<proteinExistence type="predicted"/>
<feature type="transmembrane region" description="Helical" evidence="1">
    <location>
        <begin position="29"/>
        <end position="48"/>
    </location>
</feature>
<feature type="domain" description="Endonuclease/exonuclease/phosphatase" evidence="2">
    <location>
        <begin position="77"/>
        <end position="319"/>
    </location>
</feature>
<comment type="caution">
    <text evidence="3">The sequence shown here is derived from an EMBL/GenBank/DDBJ whole genome shotgun (WGS) entry which is preliminary data.</text>
</comment>
<dbReference type="CDD" id="cd09084">
    <property type="entry name" value="EEP-2"/>
    <property type="match status" value="1"/>
</dbReference>
<dbReference type="PANTHER" id="PTHR14859">
    <property type="entry name" value="CALCOFLUOR WHITE HYPERSENSITIVE PROTEIN PRECURSOR"/>
    <property type="match status" value="1"/>
</dbReference>